<keyword evidence="3" id="KW-1185">Reference proteome</keyword>
<accession>A0ABS2TR89</accession>
<gene>
    <name evidence="2" type="ORF">ITX44_10855</name>
</gene>
<evidence type="ECO:0000313" key="3">
    <source>
        <dbReference type="Proteomes" id="UP000749040"/>
    </source>
</evidence>
<evidence type="ECO:0000256" key="1">
    <source>
        <dbReference type="SAM" id="MobiDB-lite"/>
    </source>
</evidence>
<proteinExistence type="predicted"/>
<dbReference type="EMBL" id="JADKYB010000005">
    <property type="protein sequence ID" value="MBM9505031.1"/>
    <property type="molecule type" value="Genomic_DNA"/>
</dbReference>
<feature type="region of interest" description="Disordered" evidence="1">
    <location>
        <begin position="91"/>
        <end position="110"/>
    </location>
</feature>
<sequence length="110" mass="12609">MNCGYGWEQSYEIEHHTDPTGRPYVTYLAGGRTVPSPLTRPTCENCDGHHVRIMRSGQVSGAVASRWSVEHAERGVHRARHWPTLHFLRRKEALPPKDEDPSRPSWRLTP</sequence>
<comment type="caution">
    <text evidence="2">The sequence shown here is derived from an EMBL/GenBank/DDBJ whole genome shotgun (WGS) entry which is preliminary data.</text>
</comment>
<feature type="compositionally biased region" description="Basic and acidic residues" evidence="1">
    <location>
        <begin position="91"/>
        <end position="102"/>
    </location>
</feature>
<protein>
    <submittedName>
        <fullName evidence="2">Uncharacterized protein</fullName>
    </submittedName>
</protein>
<dbReference type="Proteomes" id="UP000749040">
    <property type="component" value="Unassembled WGS sequence"/>
</dbReference>
<reference evidence="2 3" key="1">
    <citation type="submission" date="2021-01" db="EMBL/GenBank/DDBJ databases">
        <title>Streptomyces acididurans sp. nov., isolated from a peat swamp forest soil.</title>
        <authorList>
            <person name="Chantavorakit T."/>
            <person name="Duangmal K."/>
        </authorList>
    </citation>
    <scope>NUCLEOTIDE SEQUENCE [LARGE SCALE GENOMIC DNA]</scope>
    <source>
        <strain evidence="2 3">KK5PA1</strain>
    </source>
</reference>
<organism evidence="2 3">
    <name type="scientific">Actinacidiphila acididurans</name>
    <dbReference type="NCBI Taxonomy" id="2784346"/>
    <lineage>
        <taxon>Bacteria</taxon>
        <taxon>Bacillati</taxon>
        <taxon>Actinomycetota</taxon>
        <taxon>Actinomycetes</taxon>
        <taxon>Kitasatosporales</taxon>
        <taxon>Streptomycetaceae</taxon>
        <taxon>Actinacidiphila</taxon>
    </lineage>
</organism>
<evidence type="ECO:0000313" key="2">
    <source>
        <dbReference type="EMBL" id="MBM9505031.1"/>
    </source>
</evidence>
<name>A0ABS2TR89_9ACTN</name>